<sequence>MSSTVVIYSEDVDYIKTGIASTKGKTIVISPREVRLGDENHVINEIDEQLIAEYIARLKPDLVLTGSSKRDKTVAGLTAGLLRVPIIPDVIELSENKAKRVVYSGMAIAELEFSYPIVITLVKKNTDIRENPDCKIIKADLSGNSKVKVVEEKHKEGGSIDLSSAQIIVSVGRGVGSKENVKYAEELANALGGAVGGSRPVTAELGWLPEDRQIGLSGTKVKPKLYIALGISGQPQHLAGIKDSKIIVAVNKDKNAPIVENADYTIIGDVIEFCKVFAQKVKGI</sequence>
<dbReference type="Proteomes" id="UP000825123">
    <property type="component" value="Chromosome"/>
</dbReference>
<name>A0A8D5U7C0_9CREN</name>
<comment type="similarity">
    <text evidence="1">Belongs to the ETF alpha-subunit/FixB family.</text>
</comment>
<evidence type="ECO:0000313" key="7">
    <source>
        <dbReference type="Proteomes" id="UP000825123"/>
    </source>
</evidence>
<proteinExistence type="inferred from homology"/>
<dbReference type="RefSeq" id="WP_221286879.1">
    <property type="nucleotide sequence ID" value="NZ_AP024597.1"/>
</dbReference>
<dbReference type="InterPro" id="IPR001308">
    <property type="entry name" value="ETF_a/FixB"/>
</dbReference>
<evidence type="ECO:0000259" key="4">
    <source>
        <dbReference type="Pfam" id="PF00766"/>
    </source>
</evidence>
<dbReference type="SUPFAM" id="SSF52467">
    <property type="entry name" value="DHS-like NAD/FAD-binding domain"/>
    <property type="match status" value="1"/>
</dbReference>
<dbReference type="FunFam" id="3.40.50.1220:FF:000004">
    <property type="entry name" value="Electron transfer flavoprotein"/>
    <property type="match status" value="1"/>
</dbReference>
<dbReference type="SUPFAM" id="SSF52402">
    <property type="entry name" value="Adenine nucleotide alpha hydrolases-like"/>
    <property type="match status" value="1"/>
</dbReference>
<dbReference type="AlphaFoldDB" id="A0A8D5U7C0"/>
<accession>A0A8D5U7C0</accession>
<evidence type="ECO:0000256" key="1">
    <source>
        <dbReference type="ARBA" id="ARBA00005817"/>
    </source>
</evidence>
<feature type="domain" description="Electron transfer flavoprotein alpha/beta-subunit N-terminal" evidence="5">
    <location>
        <begin position="48"/>
        <end position="128"/>
    </location>
</feature>
<dbReference type="GeneID" id="66163344"/>
<dbReference type="Gene3D" id="3.40.50.1220">
    <property type="entry name" value="TPP-binding domain"/>
    <property type="match status" value="1"/>
</dbReference>
<dbReference type="GO" id="GO:0050660">
    <property type="term" value="F:flavin adenine dinucleotide binding"/>
    <property type="evidence" value="ECO:0007669"/>
    <property type="project" value="InterPro"/>
</dbReference>
<dbReference type="KEGG" id="csty:KN1_16240"/>
<feature type="domain" description="Electron transfer flavoprotein alpha subunit C-terminal" evidence="4">
    <location>
        <begin position="161"/>
        <end position="242"/>
    </location>
</feature>
<evidence type="ECO:0000256" key="3">
    <source>
        <dbReference type="ARBA" id="ARBA00022630"/>
    </source>
</evidence>
<dbReference type="PANTHER" id="PTHR43153">
    <property type="entry name" value="ELECTRON TRANSFER FLAVOPROTEIN ALPHA"/>
    <property type="match status" value="1"/>
</dbReference>
<keyword evidence="2" id="KW-0813">Transport</keyword>
<reference evidence="6 7" key="1">
    <citation type="submission" date="2021-04" db="EMBL/GenBank/DDBJ databases">
        <title>Complete genome sequence of Stygiolobus sp. KN-1.</title>
        <authorList>
            <person name="Nakamura K."/>
            <person name="Sakai H."/>
            <person name="Kurosawa N."/>
        </authorList>
    </citation>
    <scope>NUCLEOTIDE SEQUENCE [LARGE SCALE GENOMIC DNA]</scope>
    <source>
        <strain evidence="6 7">KN-1</strain>
    </source>
</reference>
<dbReference type="Gene3D" id="3.40.50.620">
    <property type="entry name" value="HUPs"/>
    <property type="match status" value="1"/>
</dbReference>
<dbReference type="InterPro" id="IPR014731">
    <property type="entry name" value="ETF_asu_C"/>
</dbReference>
<evidence type="ECO:0000256" key="2">
    <source>
        <dbReference type="ARBA" id="ARBA00022448"/>
    </source>
</evidence>
<protein>
    <submittedName>
        <fullName evidence="6">Electron transfer flavoprotein subunit alpha</fullName>
    </submittedName>
</protein>
<dbReference type="PIRSF" id="PIRSF000089">
    <property type="entry name" value="Electra_flavoP_a"/>
    <property type="match status" value="1"/>
</dbReference>
<dbReference type="GO" id="GO:0033539">
    <property type="term" value="P:fatty acid beta-oxidation using acyl-CoA dehydrogenase"/>
    <property type="evidence" value="ECO:0007669"/>
    <property type="project" value="TreeGrafter"/>
</dbReference>
<evidence type="ECO:0000259" key="5">
    <source>
        <dbReference type="Pfam" id="PF01012"/>
    </source>
</evidence>
<gene>
    <name evidence="6" type="ORF">KN1_16240</name>
</gene>
<keyword evidence="7" id="KW-1185">Reference proteome</keyword>
<keyword evidence="3" id="KW-0285">Flavoprotein</keyword>
<dbReference type="InterPro" id="IPR014730">
    <property type="entry name" value="ETF_a/b_N"/>
</dbReference>
<dbReference type="InterPro" id="IPR014729">
    <property type="entry name" value="Rossmann-like_a/b/a_fold"/>
</dbReference>
<dbReference type="InterPro" id="IPR029035">
    <property type="entry name" value="DHS-like_NAD/FAD-binding_dom"/>
</dbReference>
<dbReference type="Pfam" id="PF01012">
    <property type="entry name" value="ETF"/>
    <property type="match status" value="1"/>
</dbReference>
<organism evidence="6 7">
    <name type="scientific">Stygiolobus caldivivus</name>
    <dbReference type="NCBI Taxonomy" id="2824673"/>
    <lineage>
        <taxon>Archaea</taxon>
        <taxon>Thermoproteota</taxon>
        <taxon>Thermoprotei</taxon>
        <taxon>Sulfolobales</taxon>
        <taxon>Sulfolobaceae</taxon>
        <taxon>Stygiolobus</taxon>
    </lineage>
</organism>
<dbReference type="GO" id="GO:0009055">
    <property type="term" value="F:electron transfer activity"/>
    <property type="evidence" value="ECO:0007669"/>
    <property type="project" value="InterPro"/>
</dbReference>
<dbReference type="EMBL" id="AP024597">
    <property type="protein sequence ID" value="BCU70327.1"/>
    <property type="molecule type" value="Genomic_DNA"/>
</dbReference>
<evidence type="ECO:0000313" key="6">
    <source>
        <dbReference type="EMBL" id="BCU70327.1"/>
    </source>
</evidence>
<dbReference type="Pfam" id="PF00766">
    <property type="entry name" value="ETF_alpha"/>
    <property type="match status" value="1"/>
</dbReference>
<dbReference type="PANTHER" id="PTHR43153:SF11">
    <property type="entry name" value="ELECTRON TRANSFER FLAVOPROTEIN, SUBUNIT ALPHA (ETFA)"/>
    <property type="match status" value="1"/>
</dbReference>